<sequence length="59" mass="6543">MPADNALTIRRFYDAFAALDGDTMAACYAEDAAFDDEAFSLRGRREVGSMWKMLCGATR</sequence>
<dbReference type="Gene3D" id="3.10.450.50">
    <property type="match status" value="1"/>
</dbReference>
<proteinExistence type="predicted"/>
<dbReference type="GO" id="GO:0016853">
    <property type="term" value="F:isomerase activity"/>
    <property type="evidence" value="ECO:0007669"/>
    <property type="project" value="UniProtKB-KW"/>
</dbReference>
<evidence type="ECO:0000313" key="2">
    <source>
        <dbReference type="EMBL" id="PZQ55972.1"/>
    </source>
</evidence>
<dbReference type="SUPFAM" id="SSF54427">
    <property type="entry name" value="NTF2-like"/>
    <property type="match status" value="1"/>
</dbReference>
<accession>A0A2W5NR20</accession>
<dbReference type="Pfam" id="PF12680">
    <property type="entry name" value="SnoaL_2"/>
    <property type="match status" value="1"/>
</dbReference>
<feature type="domain" description="SnoaL-like" evidence="1">
    <location>
        <begin position="9"/>
        <end position="55"/>
    </location>
</feature>
<protein>
    <submittedName>
        <fullName evidence="2">Ketosteroid isomerase</fullName>
    </submittedName>
</protein>
<comment type="caution">
    <text evidence="2">The sequence shown here is derived from an EMBL/GenBank/DDBJ whole genome shotgun (WGS) entry which is preliminary data.</text>
</comment>
<dbReference type="InterPro" id="IPR037401">
    <property type="entry name" value="SnoaL-like"/>
</dbReference>
<reference evidence="2 3" key="1">
    <citation type="submission" date="2017-08" db="EMBL/GenBank/DDBJ databases">
        <title>Infants hospitalized years apart are colonized by the same room-sourced microbial strains.</title>
        <authorList>
            <person name="Brooks B."/>
            <person name="Olm M.R."/>
            <person name="Firek B.A."/>
            <person name="Baker R."/>
            <person name="Thomas B.C."/>
            <person name="Morowitz M.J."/>
            <person name="Banfield J.F."/>
        </authorList>
    </citation>
    <scope>NUCLEOTIDE SEQUENCE [LARGE SCALE GENOMIC DNA]</scope>
    <source>
        <strain evidence="2">S2_005_003_R2_41</strain>
    </source>
</reference>
<name>A0A2W5NR20_VARPD</name>
<evidence type="ECO:0000259" key="1">
    <source>
        <dbReference type="Pfam" id="PF12680"/>
    </source>
</evidence>
<evidence type="ECO:0000313" key="3">
    <source>
        <dbReference type="Proteomes" id="UP000249135"/>
    </source>
</evidence>
<gene>
    <name evidence="2" type="ORF">DI563_32205</name>
</gene>
<dbReference type="Proteomes" id="UP000249135">
    <property type="component" value="Unassembled WGS sequence"/>
</dbReference>
<keyword evidence="2" id="KW-0413">Isomerase</keyword>
<dbReference type="EMBL" id="QFPP01000890">
    <property type="protein sequence ID" value="PZQ55972.1"/>
    <property type="molecule type" value="Genomic_DNA"/>
</dbReference>
<dbReference type="InterPro" id="IPR032710">
    <property type="entry name" value="NTF2-like_dom_sf"/>
</dbReference>
<organism evidence="2 3">
    <name type="scientific">Variovorax paradoxus</name>
    <dbReference type="NCBI Taxonomy" id="34073"/>
    <lineage>
        <taxon>Bacteria</taxon>
        <taxon>Pseudomonadati</taxon>
        <taxon>Pseudomonadota</taxon>
        <taxon>Betaproteobacteria</taxon>
        <taxon>Burkholderiales</taxon>
        <taxon>Comamonadaceae</taxon>
        <taxon>Variovorax</taxon>
    </lineage>
</organism>
<feature type="non-terminal residue" evidence="2">
    <location>
        <position position="59"/>
    </location>
</feature>
<dbReference type="AlphaFoldDB" id="A0A2W5NR20"/>